<keyword evidence="1" id="KW-0732">Signal</keyword>
<dbReference type="HOGENOM" id="CLU_036176_2_1_7"/>
<evidence type="ECO:0000313" key="3">
    <source>
        <dbReference type="Proteomes" id="UP000006055"/>
    </source>
</evidence>
<accession>I4C4M6</accession>
<dbReference type="Pfam" id="PF03480">
    <property type="entry name" value="DctP"/>
    <property type="match status" value="1"/>
</dbReference>
<dbReference type="NCBIfam" id="NF037995">
    <property type="entry name" value="TRAP_S1"/>
    <property type="match status" value="1"/>
</dbReference>
<dbReference type="GO" id="GO:0055085">
    <property type="term" value="P:transmembrane transport"/>
    <property type="evidence" value="ECO:0007669"/>
    <property type="project" value="InterPro"/>
</dbReference>
<dbReference type="CDD" id="cd13665">
    <property type="entry name" value="PBP2_TRAP_Dctp3_4"/>
    <property type="match status" value="1"/>
</dbReference>
<dbReference type="EMBL" id="CP003360">
    <property type="protein sequence ID" value="AFM24517.1"/>
    <property type="molecule type" value="Genomic_DNA"/>
</dbReference>
<protein>
    <submittedName>
        <fullName evidence="2">TRAP-type C4-dicarboxylate transport system, periplasmic component</fullName>
    </submittedName>
</protein>
<evidence type="ECO:0000256" key="1">
    <source>
        <dbReference type="ARBA" id="ARBA00022729"/>
    </source>
</evidence>
<dbReference type="Proteomes" id="UP000006055">
    <property type="component" value="Chromosome"/>
</dbReference>
<dbReference type="RefSeq" id="WP_014809663.1">
    <property type="nucleotide sequence ID" value="NC_018025.1"/>
</dbReference>
<dbReference type="Gene3D" id="3.40.190.170">
    <property type="entry name" value="Bacterial extracellular solute-binding protein, family 7"/>
    <property type="match status" value="1"/>
</dbReference>
<dbReference type="PANTHER" id="PTHR33376">
    <property type="match status" value="1"/>
</dbReference>
<dbReference type="STRING" id="706587.Desti_1809"/>
<dbReference type="OrthoDB" id="8912194at2"/>
<dbReference type="eggNOG" id="COG1638">
    <property type="taxonomic scope" value="Bacteria"/>
</dbReference>
<dbReference type="InterPro" id="IPR038404">
    <property type="entry name" value="TRAP_DctP_sf"/>
</dbReference>
<proteinExistence type="predicted"/>
<dbReference type="KEGG" id="dti:Desti_1809"/>
<name>I4C4M6_DESTA</name>
<sequence length="340" mass="37727">MRKIVAVHGISILLVVLFIALAGSVQADEKVIKLKYSNFFPPSHKNSILSEQWGKEIEKRTNGRIKVTYFAGNTLTPPTQTYDSVVKGIADVGQSLVGYAPGRFPLTEVLALPLGYSSGIQATNLCNEFYKKFKPKEFEDSQVMYLHGHGPGLFNTKKVISGIDDVKGLRIKANAENAAIVSAMNGAPVSLPITETYDGLQKGLIDGVLLPIEPIKGWKFFEMIKTTVENYAMAYTAPIFVVMNKDKWNSLPKDIQEIITQVNLEWVEKQGKQWTELDAESKEFCSKKGIKFVKASPEDEAKTAEKMKPILAEYVKATMAKGLPGDESLQFCVEYIKSHP</sequence>
<dbReference type="PANTHER" id="PTHR33376:SF15">
    <property type="entry name" value="BLL6794 PROTEIN"/>
    <property type="match status" value="1"/>
</dbReference>
<gene>
    <name evidence="2" type="ordered locus">Desti_1809</name>
</gene>
<dbReference type="InterPro" id="IPR018389">
    <property type="entry name" value="DctP_fam"/>
</dbReference>
<keyword evidence="3" id="KW-1185">Reference proteome</keyword>
<organism evidence="2 3">
    <name type="scientific">Desulfomonile tiedjei (strain ATCC 49306 / DSM 6799 / DCB-1)</name>
    <dbReference type="NCBI Taxonomy" id="706587"/>
    <lineage>
        <taxon>Bacteria</taxon>
        <taxon>Pseudomonadati</taxon>
        <taxon>Thermodesulfobacteriota</taxon>
        <taxon>Desulfomonilia</taxon>
        <taxon>Desulfomonilales</taxon>
        <taxon>Desulfomonilaceae</taxon>
        <taxon>Desulfomonile</taxon>
    </lineage>
</organism>
<evidence type="ECO:0000313" key="2">
    <source>
        <dbReference type="EMBL" id="AFM24517.1"/>
    </source>
</evidence>
<reference evidence="3" key="1">
    <citation type="submission" date="2012-06" db="EMBL/GenBank/DDBJ databases">
        <title>Complete sequence of chromosome of Desulfomonile tiedjei DSM 6799.</title>
        <authorList>
            <person name="Lucas S."/>
            <person name="Copeland A."/>
            <person name="Lapidus A."/>
            <person name="Glavina del Rio T."/>
            <person name="Dalin E."/>
            <person name="Tice H."/>
            <person name="Bruce D."/>
            <person name="Goodwin L."/>
            <person name="Pitluck S."/>
            <person name="Peters L."/>
            <person name="Ovchinnikova G."/>
            <person name="Zeytun A."/>
            <person name="Lu M."/>
            <person name="Kyrpides N."/>
            <person name="Mavromatis K."/>
            <person name="Ivanova N."/>
            <person name="Brettin T."/>
            <person name="Detter J.C."/>
            <person name="Han C."/>
            <person name="Larimer F."/>
            <person name="Land M."/>
            <person name="Hauser L."/>
            <person name="Markowitz V."/>
            <person name="Cheng J.-F."/>
            <person name="Hugenholtz P."/>
            <person name="Woyke T."/>
            <person name="Wu D."/>
            <person name="Spring S."/>
            <person name="Schroeder M."/>
            <person name="Brambilla E."/>
            <person name="Klenk H.-P."/>
            <person name="Eisen J.A."/>
        </authorList>
    </citation>
    <scope>NUCLEOTIDE SEQUENCE [LARGE SCALE GENOMIC DNA]</scope>
    <source>
        <strain evidence="3">ATCC 49306 / DSM 6799 / DCB-1</strain>
    </source>
</reference>
<dbReference type="AlphaFoldDB" id="I4C4M6"/>